<dbReference type="EMBL" id="DF237338">
    <property type="protein sequence ID" value="GAQ87959.1"/>
    <property type="molecule type" value="Genomic_DNA"/>
</dbReference>
<accession>A0A1Y1IET9</accession>
<protein>
    <recommendedName>
        <fullName evidence="3">RING-type domain-containing protein</fullName>
    </recommendedName>
</protein>
<keyword evidence="1" id="KW-0862">Zinc</keyword>
<organism evidence="4 5">
    <name type="scientific">Klebsormidium nitens</name>
    <name type="common">Green alga</name>
    <name type="synonym">Ulothrix nitens</name>
    <dbReference type="NCBI Taxonomy" id="105231"/>
    <lineage>
        <taxon>Eukaryota</taxon>
        <taxon>Viridiplantae</taxon>
        <taxon>Streptophyta</taxon>
        <taxon>Klebsormidiophyceae</taxon>
        <taxon>Klebsormidiales</taxon>
        <taxon>Klebsormidiaceae</taxon>
        <taxon>Klebsormidium</taxon>
    </lineage>
</organism>
<dbReference type="Gene3D" id="3.30.40.10">
    <property type="entry name" value="Zinc/RING finger domain, C3HC4 (zinc finger)"/>
    <property type="match status" value="1"/>
</dbReference>
<evidence type="ECO:0000256" key="2">
    <source>
        <dbReference type="SAM" id="MobiDB-lite"/>
    </source>
</evidence>
<dbReference type="GO" id="GO:0008270">
    <property type="term" value="F:zinc ion binding"/>
    <property type="evidence" value="ECO:0007669"/>
    <property type="project" value="UniProtKB-KW"/>
</dbReference>
<feature type="compositionally biased region" description="Basic residues" evidence="2">
    <location>
        <begin position="16"/>
        <end position="25"/>
    </location>
</feature>
<feature type="domain" description="RING-type" evidence="3">
    <location>
        <begin position="689"/>
        <end position="730"/>
    </location>
</feature>
<dbReference type="InterPro" id="IPR001841">
    <property type="entry name" value="Znf_RING"/>
</dbReference>
<evidence type="ECO:0000313" key="5">
    <source>
        <dbReference type="Proteomes" id="UP000054558"/>
    </source>
</evidence>
<dbReference type="InterPro" id="IPR013083">
    <property type="entry name" value="Znf_RING/FYVE/PHD"/>
</dbReference>
<proteinExistence type="predicted"/>
<evidence type="ECO:0000259" key="3">
    <source>
        <dbReference type="PROSITE" id="PS50089"/>
    </source>
</evidence>
<keyword evidence="1" id="KW-0479">Metal-binding</keyword>
<feature type="region of interest" description="Disordered" evidence="2">
    <location>
        <begin position="1"/>
        <end position="36"/>
    </location>
</feature>
<keyword evidence="5" id="KW-1185">Reference proteome</keyword>
<evidence type="ECO:0000256" key="1">
    <source>
        <dbReference type="PROSITE-ProRule" id="PRU00175"/>
    </source>
</evidence>
<keyword evidence="1" id="KW-0863">Zinc-finger</keyword>
<dbReference type="Proteomes" id="UP000054558">
    <property type="component" value="Unassembled WGS sequence"/>
</dbReference>
<dbReference type="SUPFAM" id="SSF57850">
    <property type="entry name" value="RING/U-box"/>
    <property type="match status" value="1"/>
</dbReference>
<dbReference type="AlphaFoldDB" id="A0A1Y1IET9"/>
<reference evidence="4 5" key="1">
    <citation type="journal article" date="2014" name="Nat. Commun.">
        <title>Klebsormidium flaccidum genome reveals primary factors for plant terrestrial adaptation.</title>
        <authorList>
            <person name="Hori K."/>
            <person name="Maruyama F."/>
            <person name="Fujisawa T."/>
            <person name="Togashi T."/>
            <person name="Yamamoto N."/>
            <person name="Seo M."/>
            <person name="Sato S."/>
            <person name="Yamada T."/>
            <person name="Mori H."/>
            <person name="Tajima N."/>
            <person name="Moriyama T."/>
            <person name="Ikeuchi M."/>
            <person name="Watanabe M."/>
            <person name="Wada H."/>
            <person name="Kobayashi K."/>
            <person name="Saito M."/>
            <person name="Masuda T."/>
            <person name="Sasaki-Sekimoto Y."/>
            <person name="Mashiguchi K."/>
            <person name="Awai K."/>
            <person name="Shimojima M."/>
            <person name="Masuda S."/>
            <person name="Iwai M."/>
            <person name="Nobusawa T."/>
            <person name="Narise T."/>
            <person name="Kondo S."/>
            <person name="Saito H."/>
            <person name="Sato R."/>
            <person name="Murakawa M."/>
            <person name="Ihara Y."/>
            <person name="Oshima-Yamada Y."/>
            <person name="Ohtaka K."/>
            <person name="Satoh M."/>
            <person name="Sonobe K."/>
            <person name="Ishii M."/>
            <person name="Ohtani R."/>
            <person name="Kanamori-Sato M."/>
            <person name="Honoki R."/>
            <person name="Miyazaki D."/>
            <person name="Mochizuki H."/>
            <person name="Umetsu J."/>
            <person name="Higashi K."/>
            <person name="Shibata D."/>
            <person name="Kamiya Y."/>
            <person name="Sato N."/>
            <person name="Nakamura Y."/>
            <person name="Tabata S."/>
            <person name="Ida S."/>
            <person name="Kurokawa K."/>
            <person name="Ohta H."/>
        </authorList>
    </citation>
    <scope>NUCLEOTIDE SEQUENCE [LARGE SCALE GENOMIC DNA]</scope>
    <source>
        <strain evidence="4 5">NIES-2285</strain>
    </source>
</reference>
<gene>
    <name evidence="4" type="ORF">KFL_003890300</name>
</gene>
<evidence type="ECO:0000313" key="4">
    <source>
        <dbReference type="EMBL" id="GAQ87959.1"/>
    </source>
</evidence>
<dbReference type="PROSITE" id="PS50089">
    <property type="entry name" value="ZF_RING_2"/>
    <property type="match status" value="1"/>
</dbReference>
<name>A0A1Y1IET9_KLENI</name>
<sequence>MTASSEPKAETQQRVKAPKGKKSKQAKGTPPSETFLEAALDGQYELLLEGEEPGTAGELVASIEDAAEPPSLVEPAESPSLVEPGLAGKTVAICGPGVSIKDLFSEAAREGGSRALADETWCLDSLGALLNNDRTFHMSPVTKLGEGENGWISTCKIVYSSGRDDRFPNVIAYPIEKVMEFLNVAYFNSSAAYAIAFAIAERVGRIKVYGLDPPTAKERANIEFLLCKAIHYNTAVEISGSSTLLDNDVPHDKKTALRGLRPEVGIRKGVRWDVGLISKAGMDESDEVERLLDRHPMSSRKAVDQIVTASRLMAHGSFSEGSVNRRATISCRAIHPVMKDGTVLKGYQVEAVSAMRSMERNTHTPTRLASGETLYHNIGILAEPPGSGSMLTVIAHLMSSKDRPPSPENTYYAWLEDEKANTERRSLAFGDYCYGMVVPPVEKNAAPDFCGVTVIVCSGVGTNQWARKMGETAPSLRPLLVSRLRDLTKLAHRGLRSLDSREGWVIIVSASLYGAFYDHFGGVRFSRLVIDDAGTVTGKHLPRLRACFTWLVESTVEQYVMPSALAPDQRADPKSYARVCSVLQNAGLEDLSRVLVRHPMATVVGECEIEFPLHIHYECSLTVHGPQRRHGRSWDVYAELRPLEFTPPSEHEHTIRLMQIGARPYPDAASIGLTKDAQARVAGWREDTCSVCWGDLAKEACVTPCCSQLLCVECTARILTSATPSCPICRADMMNPGMKMVTDRSVSIPRNLTLDRSEYWNTPIRSTLSAVLNAMAAGSRLVLWSYAHSYHLNIRHLGDFVERHGFSSCKPLNGSKYQIGNTLRQFNQDRDAIDAVQKKAIFLTAAWEGRGCHLPAATDVIFLSEVSTSVYQHVMARVLNVASPRILRRAGVLRVHMLHCRGRTYPELTARREPPLRSRGGDATISGSKIWKMTNSGRRLNFKTSESGRKTMVRSASDVNERETACTPFCEVVDVKRDDHKCYVTLRVDRDASFHTYLASIGNQIRSFLGADPPIRMPYDPTLGLLRVKFPVRGGRLAVRAWDAASLQEVPTSSLAPGQRAALSMTLHDLWMDADVVTPTWVADTVLVRVPDTNVPADHTP</sequence>